<feature type="compositionally biased region" description="Polar residues" evidence="1">
    <location>
        <begin position="42"/>
        <end position="51"/>
    </location>
</feature>
<evidence type="ECO:0008006" key="4">
    <source>
        <dbReference type="Google" id="ProtNLM"/>
    </source>
</evidence>
<sequence>MPITMYEDSLDLVFPYRTDVDVGEPIEGATSERPFDAFAGETGQQDRQPTGRQDGGLGGRHDAMGQADNSEVAPLAAALKAIARAEKCCARIPERDVDEKTAKGYMKTFLRMYKGGSLDPLVPGIAFDTYYYRRAALHFGGVTVIRKLTEWVRASVVRQDKAEAAKMSGALRKLVDKIEIAFERDPPGKPNVLPWEGPTSRFHQMAIASVTTLPRGANSKKHVLGKLDRAWDQQLWLKAVEVKFLYLLPLAVHLTVPVRPEEMVPGERPKGWSPGIVLDLPDPRRLEIRFMPVKSHHGCYGTELTTVTLDPTIADEPAKYLAACCREAGCHMVVSVKSKNAVRKAIKVLGETAFPECEVTITPTVMRHQLIADLKKTFGAGQEVATASGHGTDRTQARYGYLQHGRKRRGYIEFLSARTPRAGNIERTKLFEKRPHPKK</sequence>
<keyword evidence="3" id="KW-1185">Reference proteome</keyword>
<dbReference type="Proteomes" id="UP000290401">
    <property type="component" value="Unassembled WGS sequence"/>
</dbReference>
<proteinExistence type="predicted"/>
<reference evidence="2 3" key="1">
    <citation type="submission" date="2018-10" db="EMBL/GenBank/DDBJ databases">
        <title>Bradyrhizobium sp. nov., effective nodules isolated from peanut in China.</title>
        <authorList>
            <person name="Li Y."/>
        </authorList>
    </citation>
    <scope>NUCLEOTIDE SEQUENCE [LARGE SCALE GENOMIC DNA]</scope>
    <source>
        <strain evidence="2 3">CCBAU 53426</strain>
    </source>
</reference>
<evidence type="ECO:0000313" key="3">
    <source>
        <dbReference type="Proteomes" id="UP000290401"/>
    </source>
</evidence>
<evidence type="ECO:0000313" key="2">
    <source>
        <dbReference type="EMBL" id="RXH08760.1"/>
    </source>
</evidence>
<evidence type="ECO:0000256" key="1">
    <source>
        <dbReference type="SAM" id="MobiDB-lite"/>
    </source>
</evidence>
<gene>
    <name evidence="2" type="ORF">EAS56_28015</name>
</gene>
<organism evidence="2 3">
    <name type="scientific">Bradyrhizobium guangzhouense</name>
    <dbReference type="NCBI Taxonomy" id="1325095"/>
    <lineage>
        <taxon>Bacteria</taxon>
        <taxon>Pseudomonadati</taxon>
        <taxon>Pseudomonadota</taxon>
        <taxon>Alphaproteobacteria</taxon>
        <taxon>Hyphomicrobiales</taxon>
        <taxon>Nitrobacteraceae</taxon>
        <taxon>Bradyrhizobium</taxon>
    </lineage>
</organism>
<dbReference type="RefSeq" id="WP_128958603.1">
    <property type="nucleotide sequence ID" value="NZ_RDQZ01000029.1"/>
</dbReference>
<protein>
    <recommendedName>
        <fullName evidence="4">Tyr recombinase domain-containing protein</fullName>
    </recommendedName>
</protein>
<accession>A0ABY0DZA3</accession>
<comment type="caution">
    <text evidence="2">The sequence shown here is derived from an EMBL/GenBank/DDBJ whole genome shotgun (WGS) entry which is preliminary data.</text>
</comment>
<dbReference type="EMBL" id="RDQZ01000029">
    <property type="protein sequence ID" value="RXH08760.1"/>
    <property type="molecule type" value="Genomic_DNA"/>
</dbReference>
<feature type="region of interest" description="Disordered" evidence="1">
    <location>
        <begin position="24"/>
        <end position="65"/>
    </location>
</feature>
<name>A0ABY0DZA3_9BRAD</name>